<feature type="compositionally biased region" description="Low complexity" evidence="1">
    <location>
        <begin position="1029"/>
        <end position="1049"/>
    </location>
</feature>
<gene>
    <name evidence="2" type="ORF">A1Q1_07568</name>
</gene>
<feature type="region of interest" description="Disordered" evidence="1">
    <location>
        <begin position="1"/>
        <end position="87"/>
    </location>
</feature>
<feature type="compositionally biased region" description="Low complexity" evidence="1">
    <location>
        <begin position="1133"/>
        <end position="1154"/>
    </location>
</feature>
<accession>J5TJM9</accession>
<feature type="region of interest" description="Disordered" evidence="1">
    <location>
        <begin position="1452"/>
        <end position="1477"/>
    </location>
</feature>
<feature type="region of interest" description="Disordered" evidence="1">
    <location>
        <begin position="965"/>
        <end position="1252"/>
    </location>
</feature>
<dbReference type="VEuPathDB" id="FungiDB:A1Q1_07568"/>
<reference evidence="2 3" key="1">
    <citation type="journal article" date="2012" name="Eukaryot. Cell">
        <title>Draft genome sequence of CBS 2479, the standard type strain of Trichosporon asahii.</title>
        <authorList>
            <person name="Yang R.Y."/>
            <person name="Li H.T."/>
            <person name="Zhu H."/>
            <person name="Zhou G.P."/>
            <person name="Wang M."/>
            <person name="Wang L."/>
        </authorList>
    </citation>
    <scope>NUCLEOTIDE SEQUENCE [LARGE SCALE GENOMIC DNA]</scope>
    <source>
        <strain evidence="3">ATCC 90039 / CBS 2479 / JCM 2466 / KCTC 7840 / NCYC 2677 / UAMH 7654</strain>
    </source>
</reference>
<dbReference type="OrthoDB" id="2596771at2759"/>
<evidence type="ECO:0000313" key="3">
    <source>
        <dbReference type="Proteomes" id="UP000002748"/>
    </source>
</evidence>
<dbReference type="EMBL" id="ALBS01000068">
    <property type="protein sequence ID" value="EJT51241.1"/>
    <property type="molecule type" value="Genomic_DNA"/>
</dbReference>
<feature type="compositionally biased region" description="Basic residues" evidence="1">
    <location>
        <begin position="1"/>
        <end position="24"/>
    </location>
</feature>
<evidence type="ECO:0000256" key="1">
    <source>
        <dbReference type="SAM" id="MobiDB-lite"/>
    </source>
</evidence>
<sequence>MPRTPRKPKAGVPSFRKRGSRGRPPRTLNPVTTPPPQEESIDAPNDDVVMKEDDGADTDLTPLSDDAQDDRGKLGGELADSDDSGNIDLKGLLSSESEGEIAAKRRRVLVAEAISPTTTYATPKAQTSSKGKPANVRRAKGFLKPMQPPLGPEYERLTMDLDNAPFFVDTSVGDQEPRPQSSLGKPWIWNVGHAACSDLIELRYQDQSGLGQGNITNRRGKMIPRVAITDENRNSIVYRLELLCNQRCRQTEKGQKATVVRAPTELRSTRRSRPKEGKAAQEKRCQARLVFECTLDHVRTKECVVYHLPGPEHHPLPGRGATDRMSGWIRRELQHLASTFGVTKMRLQQGQSLDIGCPAGTPDWARASAEQQELPDHHQLCPEQAASASRPTGSDCHYDQERPQALLLLPESLRVKPGKRKELRADQILECAVATPVTLQFGLLFGFKNGLHVDTSWRNKTPDRSPVTFVLTVDDSGHGLPVAAFVSTLADAATYGRLLGALREELEKHAEELVSGEVQCQIPAHLKPRLQEIAAITEADGFIPRFGMMDGCDKIRLGWELGFPGVPKRLCQYHVMKAVDRKLASVYGRSDEGLVSQEAARQAFYACQRCDDSSEWAKYYSKFEKTIRSITNGDGFNSDAAWKRMDEYLQNQWFHKRWRRACCDYGLPDGTVRGMANATNNYTERSFCTFDRVFLCARNNKRLDRLLFIIVYIFFRHYEENINLEPRIAADIMRASNDGYELWDMGFVAPIAEARIPPQVKGQFVTPYQVRSKENPAKIDAICGVLRSGSPRRGSDTSVGLGWISLVEGKRDGAKAKSRYYGRGASTFFSEAELSFDFRFGSFFPHGRALLSGKALDETRLKMFGPPVVSLSVSPGPEGVFKVPSSFESPMTRALAAPITFMGVDPMLQAVPAPLMGDYFAFQSSLGFDARRNAAEGEDPHTPPYNLSFQNRGEIVFSPQHASFLKLTPPRPRPSELPTPNAKRPSRGHGSKGDGGGGGGGDGGGGGSKGAPPPPLTPPDSARRPHFNSSSSAQQSPTTPTRQPRNRPGPAEEGGHPELDSCDLPQLDEAATSRAGSPSPQENQDSPTAPKGNKGNKKVTLKVVARVVKGEAEDTSEPNPFQADGPQVPPPLFRSLLGSRSPSPPSDNDSFGSSRSQHLARDYTPGVDVAITSDEPLVPEPQEVEEMAVDSEAACEPMEGIETSDPEVHVETTASANDDDHSGDDPMVGRALDSPQVSAPPSPAPHDSQETPQVPIEVEPVHQPATQPSDEEDPTWLENIFMESPNGARFKLLAGFECDCCLDKVRDVPPPQEGPIPEGEVSPASPTVCHFQVSDDGALSSCKPQLQVAKTSPQAVTDCRRCSFLHPYPSELTQLADSIIHRLCSGSGPFSATLIKDLKFLILAIAHPNCERHWSDLAGGHTPDDFNLVTEPDPDAHRWLRPSSLPEVLGLKIDSNRSQSSTTASSRSSLRYRPGSSQSVDRHLTMCVLDLEAPPSNLLDKHKTVKTPTDLGFAFGGQPVRGPLLTHEGPPSHTRPSAEMKLAHVRSGCVLFSGPIRCRCCRQRGAFCAHVVSNLFGTPEQRKSTRTGRPFTASLPCATCPTGASYGTCEHASGSSASARRLQFLTRLAAQVLVVAAYQTCPSADFRANLVDWVVLLRDFSSGHLAAHFRRSPNGHFLGLPPPPPGSPPLLQREVSLWPLAPWRSREYKFPSLEFFGPSITATLHESTTGLVLNENGQGPSRDSVARTLPSGQCPSHLRYPTDFVELFSSSELPPL</sequence>
<protein>
    <submittedName>
        <fullName evidence="2">Uncharacterized protein</fullName>
    </submittedName>
</protein>
<dbReference type="KEGG" id="tasa:A1Q1_07568"/>
<name>J5TJM9_TRIAS</name>
<organism evidence="2 3">
    <name type="scientific">Trichosporon asahii var. asahii (strain ATCC 90039 / CBS 2479 / JCM 2466 / KCTC 7840 / NBRC 103889/ NCYC 2677 / UAMH 7654)</name>
    <name type="common">Yeast</name>
    <dbReference type="NCBI Taxonomy" id="1186058"/>
    <lineage>
        <taxon>Eukaryota</taxon>
        <taxon>Fungi</taxon>
        <taxon>Dikarya</taxon>
        <taxon>Basidiomycota</taxon>
        <taxon>Agaricomycotina</taxon>
        <taxon>Tremellomycetes</taxon>
        <taxon>Trichosporonales</taxon>
        <taxon>Trichosporonaceae</taxon>
        <taxon>Trichosporon</taxon>
    </lineage>
</organism>
<dbReference type="RefSeq" id="XP_014182438.1">
    <property type="nucleotide sequence ID" value="XM_014326963.1"/>
</dbReference>
<dbReference type="Proteomes" id="UP000002748">
    <property type="component" value="Unassembled WGS sequence"/>
</dbReference>
<dbReference type="HOGENOM" id="CLU_238697_0_0_1"/>
<evidence type="ECO:0000313" key="2">
    <source>
        <dbReference type="EMBL" id="EJT51241.1"/>
    </source>
</evidence>
<dbReference type="GeneID" id="25991080"/>
<proteinExistence type="predicted"/>
<feature type="compositionally biased region" description="Gly residues" evidence="1">
    <location>
        <begin position="993"/>
        <end position="1009"/>
    </location>
</feature>
<comment type="caution">
    <text evidence="2">The sequence shown here is derived from an EMBL/GenBank/DDBJ whole genome shotgun (WGS) entry which is preliminary data.</text>
</comment>
<feature type="compositionally biased region" description="Polar residues" evidence="1">
    <location>
        <begin position="1074"/>
        <end position="1087"/>
    </location>
</feature>
<feature type="compositionally biased region" description="Low complexity" evidence="1">
    <location>
        <begin position="1456"/>
        <end position="1473"/>
    </location>
</feature>